<dbReference type="AlphaFoldDB" id="A0A841RAJ4"/>
<evidence type="ECO:0000313" key="3">
    <source>
        <dbReference type="Proteomes" id="UP000587760"/>
    </source>
</evidence>
<dbReference type="Proteomes" id="UP000587760">
    <property type="component" value="Unassembled WGS sequence"/>
</dbReference>
<keyword evidence="1" id="KW-0472">Membrane</keyword>
<gene>
    <name evidence="2" type="ORF">HNR50_002628</name>
</gene>
<accession>A0A841RAJ4</accession>
<evidence type="ECO:0000313" key="2">
    <source>
        <dbReference type="EMBL" id="MBB6480955.1"/>
    </source>
</evidence>
<protein>
    <submittedName>
        <fullName evidence="2">Uncharacterized protein</fullName>
    </submittedName>
</protein>
<feature type="transmembrane region" description="Helical" evidence="1">
    <location>
        <begin position="13"/>
        <end position="32"/>
    </location>
</feature>
<sequence>MDVLILNDGSPKYSFMINVIATVTNLVLRILYNGLSD</sequence>
<proteinExistence type="predicted"/>
<name>A0A841RAJ4_9SPIO</name>
<keyword evidence="1" id="KW-1133">Transmembrane helix</keyword>
<dbReference type="EMBL" id="JACHGJ010000005">
    <property type="protein sequence ID" value="MBB6480955.1"/>
    <property type="molecule type" value="Genomic_DNA"/>
</dbReference>
<comment type="caution">
    <text evidence="2">The sequence shown here is derived from an EMBL/GenBank/DDBJ whole genome shotgun (WGS) entry which is preliminary data.</text>
</comment>
<evidence type="ECO:0000256" key="1">
    <source>
        <dbReference type="SAM" id="Phobius"/>
    </source>
</evidence>
<reference evidence="2 3" key="1">
    <citation type="submission" date="2020-08" db="EMBL/GenBank/DDBJ databases">
        <title>Genomic Encyclopedia of Type Strains, Phase IV (KMG-IV): sequencing the most valuable type-strain genomes for metagenomic binning, comparative biology and taxonomic classification.</title>
        <authorList>
            <person name="Goeker M."/>
        </authorList>
    </citation>
    <scope>NUCLEOTIDE SEQUENCE [LARGE SCALE GENOMIC DNA]</scope>
    <source>
        <strain evidence="2 3">DSM 2461</strain>
    </source>
</reference>
<keyword evidence="1" id="KW-0812">Transmembrane</keyword>
<keyword evidence="3" id="KW-1185">Reference proteome</keyword>
<organism evidence="2 3">
    <name type="scientific">Spirochaeta isovalerica</name>
    <dbReference type="NCBI Taxonomy" id="150"/>
    <lineage>
        <taxon>Bacteria</taxon>
        <taxon>Pseudomonadati</taxon>
        <taxon>Spirochaetota</taxon>
        <taxon>Spirochaetia</taxon>
        <taxon>Spirochaetales</taxon>
        <taxon>Spirochaetaceae</taxon>
        <taxon>Spirochaeta</taxon>
    </lineage>
</organism>